<dbReference type="Proteomes" id="UP000479000">
    <property type="component" value="Unassembled WGS sequence"/>
</dbReference>
<accession>A0A6H5HCN7</accession>
<protein>
    <submittedName>
        <fullName evidence="2">Uncharacterized protein</fullName>
    </submittedName>
</protein>
<reference evidence="2 3" key="1">
    <citation type="submission" date="2020-02" db="EMBL/GenBank/DDBJ databases">
        <authorList>
            <person name="Ferguson B K."/>
        </authorList>
    </citation>
    <scope>NUCLEOTIDE SEQUENCE [LARGE SCALE GENOMIC DNA]</scope>
</reference>
<feature type="region of interest" description="Disordered" evidence="1">
    <location>
        <begin position="1"/>
        <end position="26"/>
    </location>
</feature>
<evidence type="ECO:0000313" key="3">
    <source>
        <dbReference type="Proteomes" id="UP000479000"/>
    </source>
</evidence>
<dbReference type="AlphaFoldDB" id="A0A6H5HCN7"/>
<proteinExistence type="predicted"/>
<name>A0A6H5HCN7_9HEMI</name>
<evidence type="ECO:0000256" key="1">
    <source>
        <dbReference type="SAM" id="MobiDB-lite"/>
    </source>
</evidence>
<sequence>MSASVEPESHHSSGSRYHSTNQTNVEEVMEMGRKTASTVSFTLSSPRTASLLHAGMSICQPSLAKVVPFYIGSE</sequence>
<keyword evidence="3" id="KW-1185">Reference proteome</keyword>
<evidence type="ECO:0000313" key="2">
    <source>
        <dbReference type="EMBL" id="CAB0011133.1"/>
    </source>
</evidence>
<dbReference type="EMBL" id="CADCXU010023748">
    <property type="protein sequence ID" value="CAB0011133.1"/>
    <property type="molecule type" value="Genomic_DNA"/>
</dbReference>
<feature type="compositionally biased region" description="Polar residues" evidence="1">
    <location>
        <begin position="12"/>
        <end position="25"/>
    </location>
</feature>
<feature type="non-terminal residue" evidence="2">
    <location>
        <position position="74"/>
    </location>
</feature>
<organism evidence="2 3">
    <name type="scientific">Nesidiocoris tenuis</name>
    <dbReference type="NCBI Taxonomy" id="355587"/>
    <lineage>
        <taxon>Eukaryota</taxon>
        <taxon>Metazoa</taxon>
        <taxon>Ecdysozoa</taxon>
        <taxon>Arthropoda</taxon>
        <taxon>Hexapoda</taxon>
        <taxon>Insecta</taxon>
        <taxon>Pterygota</taxon>
        <taxon>Neoptera</taxon>
        <taxon>Paraneoptera</taxon>
        <taxon>Hemiptera</taxon>
        <taxon>Heteroptera</taxon>
        <taxon>Panheteroptera</taxon>
        <taxon>Cimicomorpha</taxon>
        <taxon>Miridae</taxon>
        <taxon>Dicyphina</taxon>
        <taxon>Nesidiocoris</taxon>
    </lineage>
</organism>
<gene>
    <name evidence="2" type="ORF">NTEN_LOCUS16126</name>
</gene>